<keyword evidence="1" id="KW-0732">Signal</keyword>
<feature type="signal peptide" evidence="1">
    <location>
        <begin position="1"/>
        <end position="21"/>
    </location>
</feature>
<gene>
    <name evidence="2" type="ORF">F4827_006106</name>
</gene>
<evidence type="ECO:0000313" key="2">
    <source>
        <dbReference type="EMBL" id="MBB6106234.1"/>
    </source>
</evidence>
<organism evidence="2 3">
    <name type="scientific">Paraburkholderia bannensis</name>
    <dbReference type="NCBI Taxonomy" id="765414"/>
    <lineage>
        <taxon>Bacteria</taxon>
        <taxon>Pseudomonadati</taxon>
        <taxon>Pseudomonadota</taxon>
        <taxon>Betaproteobacteria</taxon>
        <taxon>Burkholderiales</taxon>
        <taxon>Burkholderiaceae</taxon>
        <taxon>Paraburkholderia</taxon>
    </lineage>
</organism>
<evidence type="ECO:0000313" key="3">
    <source>
        <dbReference type="Proteomes" id="UP000571554"/>
    </source>
</evidence>
<sequence>MKHMVALGAILAVTSASPSFGQSVNGKPWPAQQSAQCAAINDEAAKDSVPDELAPSSYVVSGVGRLQFLYAPAEECEMKGVFVIPGDALTRLDDYADFTSVAYVNPKTGERVEGWVERRRLEKSAKRP</sequence>
<reference evidence="2 3" key="1">
    <citation type="submission" date="2020-08" db="EMBL/GenBank/DDBJ databases">
        <title>Above-ground endophytic microbial communities from plants in different locations in the United States.</title>
        <authorList>
            <person name="Frank C."/>
        </authorList>
    </citation>
    <scope>NUCLEOTIDE SEQUENCE [LARGE SCALE GENOMIC DNA]</scope>
    <source>
        <strain evidence="2 3">WP4_2_2</strain>
    </source>
</reference>
<accession>A0A7W9U3A4</accession>
<protein>
    <submittedName>
        <fullName evidence="2">Uncharacterized protein</fullName>
    </submittedName>
</protein>
<proteinExistence type="predicted"/>
<name>A0A7W9U3A4_9BURK</name>
<dbReference type="Proteomes" id="UP000571554">
    <property type="component" value="Unassembled WGS sequence"/>
</dbReference>
<evidence type="ECO:0000256" key="1">
    <source>
        <dbReference type="SAM" id="SignalP"/>
    </source>
</evidence>
<keyword evidence="3" id="KW-1185">Reference proteome</keyword>
<dbReference type="EMBL" id="JACHBW010000024">
    <property type="protein sequence ID" value="MBB6106234.1"/>
    <property type="molecule type" value="Genomic_DNA"/>
</dbReference>
<dbReference type="AlphaFoldDB" id="A0A7W9U3A4"/>
<dbReference type="RefSeq" id="WP_183731133.1">
    <property type="nucleotide sequence ID" value="NZ_JACHBW010000024.1"/>
</dbReference>
<feature type="chain" id="PRO_5031250283" evidence="1">
    <location>
        <begin position="22"/>
        <end position="128"/>
    </location>
</feature>
<comment type="caution">
    <text evidence="2">The sequence shown here is derived from an EMBL/GenBank/DDBJ whole genome shotgun (WGS) entry which is preliminary data.</text>
</comment>